<dbReference type="InterPro" id="IPR023393">
    <property type="entry name" value="START-like_dom_sf"/>
</dbReference>
<evidence type="ECO:0000313" key="2">
    <source>
        <dbReference type="Proteomes" id="UP001378956"/>
    </source>
</evidence>
<keyword evidence="2" id="KW-1185">Reference proteome</keyword>
<accession>A0ABU8NS02</accession>
<evidence type="ECO:0008006" key="3">
    <source>
        <dbReference type="Google" id="ProtNLM"/>
    </source>
</evidence>
<dbReference type="Gene3D" id="3.30.530.20">
    <property type="match status" value="1"/>
</dbReference>
<dbReference type="EMBL" id="JBBEUB010000008">
    <property type="protein sequence ID" value="MEJ2904911.1"/>
    <property type="molecule type" value="Genomic_DNA"/>
</dbReference>
<gene>
    <name evidence="1" type="ORF">WAE58_20870</name>
</gene>
<comment type="caution">
    <text evidence="1">The sequence shown here is derived from an EMBL/GenBank/DDBJ whole genome shotgun (WGS) entry which is preliminary data.</text>
</comment>
<evidence type="ECO:0000313" key="1">
    <source>
        <dbReference type="EMBL" id="MEJ2904911.1"/>
    </source>
</evidence>
<dbReference type="RefSeq" id="WP_337717412.1">
    <property type="nucleotide sequence ID" value="NZ_JBBEUB010000008.1"/>
</dbReference>
<organism evidence="1 2">
    <name type="scientific">Pedobacter panaciterrae</name>
    <dbReference type="NCBI Taxonomy" id="363849"/>
    <lineage>
        <taxon>Bacteria</taxon>
        <taxon>Pseudomonadati</taxon>
        <taxon>Bacteroidota</taxon>
        <taxon>Sphingobacteriia</taxon>
        <taxon>Sphingobacteriales</taxon>
        <taxon>Sphingobacteriaceae</taxon>
        <taxon>Pedobacter</taxon>
    </lineage>
</organism>
<dbReference type="SUPFAM" id="SSF55961">
    <property type="entry name" value="Bet v1-like"/>
    <property type="match status" value="1"/>
</dbReference>
<name>A0ABU8NS02_9SPHI</name>
<sequence length="152" mass="17788">MIDQTIQVVINAPHKDVYNYISDLRNDREWRTEVILTSSQADLEIGNIAIESSFLSRKIPQYIRRLECIAFQQNDMILYQTLDGDPHYLKSTRSVQICEGDSTRFIYRLEFDQSIVKHALGFSLPKLNIDVVTRRSMRNYMNNLKTILETNV</sequence>
<dbReference type="Proteomes" id="UP001378956">
    <property type="component" value="Unassembled WGS sequence"/>
</dbReference>
<proteinExistence type="predicted"/>
<reference evidence="1 2" key="1">
    <citation type="submission" date="2024-03" db="EMBL/GenBank/DDBJ databases">
        <title>Sequence of Lycoming College Course Isolates.</title>
        <authorList>
            <person name="Plotts O."/>
            <person name="Newman J."/>
        </authorList>
    </citation>
    <scope>NUCLEOTIDE SEQUENCE [LARGE SCALE GENOMIC DNA]</scope>
    <source>
        <strain evidence="1 2">CJB-3</strain>
    </source>
</reference>
<protein>
    <recommendedName>
        <fullName evidence="3">Polyketide cyclase/dehydrase/lipid transport protein</fullName>
    </recommendedName>
</protein>